<keyword evidence="5 7" id="KW-0067">ATP-binding</keyword>
<keyword evidence="2" id="KW-0808">Transferase</keyword>
<dbReference type="CDD" id="cd23805">
    <property type="entry name" value="UBCc_UBE2T"/>
    <property type="match status" value="1"/>
</dbReference>
<evidence type="ECO:0000313" key="10">
    <source>
        <dbReference type="EMBL" id="CAD8548004.1"/>
    </source>
</evidence>
<dbReference type="InterPro" id="IPR016135">
    <property type="entry name" value="UBQ-conjugating_enzyme/RWD"/>
</dbReference>
<dbReference type="AlphaFoldDB" id="A0A7S0JCU1"/>
<dbReference type="InterPro" id="IPR000608">
    <property type="entry name" value="UBC"/>
</dbReference>
<feature type="domain" description="UBC core" evidence="9">
    <location>
        <begin position="5"/>
        <end position="155"/>
    </location>
</feature>
<dbReference type="EC" id="2.3.2.23" evidence="1"/>
<dbReference type="SUPFAM" id="SSF54495">
    <property type="entry name" value="UBC-like"/>
    <property type="match status" value="1"/>
</dbReference>
<gene>
    <name evidence="10" type="ORF">CLEP1334_LOCUS23294</name>
</gene>
<organism evidence="10">
    <name type="scientific">Calcidiscus leptoporus</name>
    <dbReference type="NCBI Taxonomy" id="127549"/>
    <lineage>
        <taxon>Eukaryota</taxon>
        <taxon>Haptista</taxon>
        <taxon>Haptophyta</taxon>
        <taxon>Prymnesiophyceae</taxon>
        <taxon>Coccolithales</taxon>
        <taxon>Calcidiscaceae</taxon>
        <taxon>Calcidiscus</taxon>
    </lineage>
</organism>
<dbReference type="Gene3D" id="3.10.110.10">
    <property type="entry name" value="Ubiquitin Conjugating Enzyme"/>
    <property type="match status" value="1"/>
</dbReference>
<keyword evidence="4 7" id="KW-0833">Ubl conjugation pathway</keyword>
<name>A0A7S0JCU1_9EUKA</name>
<dbReference type="PROSITE" id="PS00183">
    <property type="entry name" value="UBC_1"/>
    <property type="match status" value="1"/>
</dbReference>
<evidence type="ECO:0000256" key="4">
    <source>
        <dbReference type="ARBA" id="ARBA00022786"/>
    </source>
</evidence>
<evidence type="ECO:0000256" key="1">
    <source>
        <dbReference type="ARBA" id="ARBA00012486"/>
    </source>
</evidence>
<dbReference type="Pfam" id="PF00179">
    <property type="entry name" value="UQ_con"/>
    <property type="match status" value="1"/>
</dbReference>
<proteinExistence type="inferred from homology"/>
<dbReference type="SMART" id="SM00212">
    <property type="entry name" value="UBCc"/>
    <property type="match status" value="1"/>
</dbReference>
<dbReference type="PANTHER" id="PTHR24067">
    <property type="entry name" value="UBIQUITIN-CONJUGATING ENZYME E2"/>
    <property type="match status" value="1"/>
</dbReference>
<evidence type="ECO:0000259" key="9">
    <source>
        <dbReference type="PROSITE" id="PS50127"/>
    </source>
</evidence>
<accession>A0A7S0JCU1</accession>
<dbReference type="FunFam" id="3.10.110.10:FF:000041">
    <property type="entry name" value="Ubiquitin-conjugating enzyme E2 T"/>
    <property type="match status" value="1"/>
</dbReference>
<dbReference type="GO" id="GO:0005524">
    <property type="term" value="F:ATP binding"/>
    <property type="evidence" value="ECO:0007669"/>
    <property type="project" value="UniProtKB-UniRule"/>
</dbReference>
<feature type="active site" description="Glycyl thioester intermediate" evidence="6">
    <location>
        <position position="89"/>
    </location>
</feature>
<evidence type="ECO:0000256" key="2">
    <source>
        <dbReference type="ARBA" id="ARBA00022679"/>
    </source>
</evidence>
<evidence type="ECO:0000256" key="8">
    <source>
        <dbReference type="SAM" id="MobiDB-lite"/>
    </source>
</evidence>
<protein>
    <recommendedName>
        <fullName evidence="1">E2 ubiquitin-conjugating enzyme</fullName>
        <ecNumber evidence="1">2.3.2.23</ecNumber>
    </recommendedName>
</protein>
<dbReference type="EMBL" id="HBER01046493">
    <property type="protein sequence ID" value="CAD8548004.1"/>
    <property type="molecule type" value="Transcribed_RNA"/>
</dbReference>
<keyword evidence="3 7" id="KW-0547">Nucleotide-binding</keyword>
<dbReference type="InterPro" id="IPR023313">
    <property type="entry name" value="UBQ-conjugating_AS"/>
</dbReference>
<sequence length="228" mass="24792">MSSNVALARLKKELGMLYHDPPPGISAWEREESKFEIDAVVQGAQGTPYADGCFRLRLVMPPRYPFEPPKVHFVTPIYHPNIDSAGRICLDILNMPPKGAWKPSLNISTVLSSIQLLMSHPNADDGLMLDITNQYIHNFAQFQRDAVEHTKRHAGAEKPAPPPAQNALVADSRSAASSAEPPSAPAPAASATSISSMMDQRGAQPQTVSLQMAAAASDREATKRQRME</sequence>
<evidence type="ECO:0000256" key="3">
    <source>
        <dbReference type="ARBA" id="ARBA00022741"/>
    </source>
</evidence>
<comment type="similarity">
    <text evidence="7">Belongs to the ubiquitin-conjugating enzyme family.</text>
</comment>
<feature type="compositionally biased region" description="Low complexity" evidence="8">
    <location>
        <begin position="170"/>
        <end position="196"/>
    </location>
</feature>
<evidence type="ECO:0000256" key="5">
    <source>
        <dbReference type="ARBA" id="ARBA00022840"/>
    </source>
</evidence>
<feature type="region of interest" description="Disordered" evidence="8">
    <location>
        <begin position="146"/>
        <end position="228"/>
    </location>
</feature>
<feature type="compositionally biased region" description="Basic and acidic residues" evidence="8">
    <location>
        <begin position="217"/>
        <end position="228"/>
    </location>
</feature>
<dbReference type="GO" id="GO:0061631">
    <property type="term" value="F:ubiquitin conjugating enzyme activity"/>
    <property type="evidence" value="ECO:0007669"/>
    <property type="project" value="UniProtKB-EC"/>
</dbReference>
<evidence type="ECO:0000256" key="6">
    <source>
        <dbReference type="PROSITE-ProRule" id="PRU10133"/>
    </source>
</evidence>
<reference evidence="10" key="1">
    <citation type="submission" date="2021-01" db="EMBL/GenBank/DDBJ databases">
        <authorList>
            <person name="Corre E."/>
            <person name="Pelletier E."/>
            <person name="Niang G."/>
            <person name="Scheremetjew M."/>
            <person name="Finn R."/>
            <person name="Kale V."/>
            <person name="Holt S."/>
            <person name="Cochrane G."/>
            <person name="Meng A."/>
            <person name="Brown T."/>
            <person name="Cohen L."/>
        </authorList>
    </citation>
    <scope>NUCLEOTIDE SEQUENCE</scope>
    <source>
        <strain evidence="10">RCC1130</strain>
    </source>
</reference>
<evidence type="ECO:0000256" key="7">
    <source>
        <dbReference type="RuleBase" id="RU362109"/>
    </source>
</evidence>
<dbReference type="PROSITE" id="PS50127">
    <property type="entry name" value="UBC_2"/>
    <property type="match status" value="1"/>
</dbReference>
<dbReference type="InterPro" id="IPR050113">
    <property type="entry name" value="Ub_conjugating_enzyme"/>
</dbReference>